<feature type="region of interest" description="Disordered" evidence="1">
    <location>
        <begin position="56"/>
        <end position="96"/>
    </location>
</feature>
<organism evidence="2 3">
    <name type="scientific">Eragrostis curvula</name>
    <name type="common">weeping love grass</name>
    <dbReference type="NCBI Taxonomy" id="38414"/>
    <lineage>
        <taxon>Eukaryota</taxon>
        <taxon>Viridiplantae</taxon>
        <taxon>Streptophyta</taxon>
        <taxon>Embryophyta</taxon>
        <taxon>Tracheophyta</taxon>
        <taxon>Spermatophyta</taxon>
        <taxon>Magnoliopsida</taxon>
        <taxon>Liliopsida</taxon>
        <taxon>Poales</taxon>
        <taxon>Poaceae</taxon>
        <taxon>PACMAD clade</taxon>
        <taxon>Chloridoideae</taxon>
        <taxon>Eragrostideae</taxon>
        <taxon>Eragrostidinae</taxon>
        <taxon>Eragrostis</taxon>
    </lineage>
</organism>
<protein>
    <submittedName>
        <fullName evidence="2">Uncharacterized protein</fullName>
    </submittedName>
</protein>
<gene>
    <name evidence="2" type="ORF">EJB05_45540</name>
</gene>
<reference evidence="2 3" key="1">
    <citation type="journal article" date="2019" name="Sci. Rep.">
        <title>A high-quality genome of Eragrostis curvula grass provides insights into Poaceae evolution and supports new strategies to enhance forage quality.</title>
        <authorList>
            <person name="Carballo J."/>
            <person name="Santos B.A.C.M."/>
            <person name="Zappacosta D."/>
            <person name="Garbus I."/>
            <person name="Selva J.P."/>
            <person name="Gallo C.A."/>
            <person name="Diaz A."/>
            <person name="Albertini E."/>
            <person name="Caccamo M."/>
            <person name="Echenique V."/>
        </authorList>
    </citation>
    <scope>NUCLEOTIDE SEQUENCE [LARGE SCALE GENOMIC DNA]</scope>
    <source>
        <strain evidence="3">cv. Victoria</strain>
        <tissue evidence="2">Leaf</tissue>
    </source>
</reference>
<proteinExistence type="predicted"/>
<dbReference type="EMBL" id="RWGY01000039">
    <property type="protein sequence ID" value="TVU11929.1"/>
    <property type="molecule type" value="Genomic_DNA"/>
</dbReference>
<feature type="compositionally biased region" description="Pro residues" evidence="1">
    <location>
        <begin position="68"/>
        <end position="85"/>
    </location>
</feature>
<evidence type="ECO:0000313" key="3">
    <source>
        <dbReference type="Proteomes" id="UP000324897"/>
    </source>
</evidence>
<evidence type="ECO:0000313" key="2">
    <source>
        <dbReference type="EMBL" id="TVU11929.1"/>
    </source>
</evidence>
<comment type="caution">
    <text evidence="2">The sequence shown here is derived from an EMBL/GenBank/DDBJ whole genome shotgun (WGS) entry which is preliminary data.</text>
</comment>
<accession>A0A5J9TKL9</accession>
<dbReference type="Gramene" id="TVU11929">
    <property type="protein sequence ID" value="TVU11929"/>
    <property type="gene ID" value="EJB05_45540"/>
</dbReference>
<keyword evidence="3" id="KW-1185">Reference proteome</keyword>
<evidence type="ECO:0000256" key="1">
    <source>
        <dbReference type="SAM" id="MobiDB-lite"/>
    </source>
</evidence>
<dbReference type="Proteomes" id="UP000324897">
    <property type="component" value="Chromosome 3"/>
</dbReference>
<dbReference type="AlphaFoldDB" id="A0A5J9TKL9"/>
<name>A0A5J9TKL9_9POAL</name>
<sequence length="96" mass="10438">MAVLKPSTNLFALLDSNDPGDTANNDAVQASAPVNINRKQQPEPSIWKLKAIEANAAKNKKKKKQPAEEPPAPVKPMVPPPPPPNVEDLKQFPQLK</sequence>